<dbReference type="Proteomes" id="UP000789525">
    <property type="component" value="Unassembled WGS sequence"/>
</dbReference>
<proteinExistence type="predicted"/>
<gene>
    <name evidence="1" type="ORF">ACOLOM_LOCUS9696</name>
</gene>
<name>A0ACA9P1V7_9GLOM</name>
<dbReference type="EMBL" id="CAJVPT010028850">
    <property type="protein sequence ID" value="CAG8688075.1"/>
    <property type="molecule type" value="Genomic_DNA"/>
</dbReference>
<comment type="caution">
    <text evidence="1">The sequence shown here is derived from an EMBL/GenBank/DDBJ whole genome shotgun (WGS) entry which is preliminary data.</text>
</comment>
<accession>A0ACA9P1V7</accession>
<sequence length="102" mass="11350">FSVQNTNIFSHNGVSYAAAVQSRLRLIYLCRPVEGRLNWTTISHPLANVHNSGISDNLCTYYTIRSGGIKPLADDTDRLLLPHDLPSTPHIDSDHEPRALRG</sequence>
<evidence type="ECO:0000313" key="1">
    <source>
        <dbReference type="EMBL" id="CAG8688075.1"/>
    </source>
</evidence>
<evidence type="ECO:0000313" key="2">
    <source>
        <dbReference type="Proteomes" id="UP000789525"/>
    </source>
</evidence>
<reference evidence="1" key="1">
    <citation type="submission" date="2021-06" db="EMBL/GenBank/DDBJ databases">
        <authorList>
            <person name="Kallberg Y."/>
            <person name="Tangrot J."/>
            <person name="Rosling A."/>
        </authorList>
    </citation>
    <scope>NUCLEOTIDE SEQUENCE</scope>
    <source>
        <strain evidence="1">CL356</strain>
    </source>
</reference>
<organism evidence="1 2">
    <name type="scientific">Acaulospora colombiana</name>
    <dbReference type="NCBI Taxonomy" id="27376"/>
    <lineage>
        <taxon>Eukaryota</taxon>
        <taxon>Fungi</taxon>
        <taxon>Fungi incertae sedis</taxon>
        <taxon>Mucoromycota</taxon>
        <taxon>Glomeromycotina</taxon>
        <taxon>Glomeromycetes</taxon>
        <taxon>Diversisporales</taxon>
        <taxon>Acaulosporaceae</taxon>
        <taxon>Acaulospora</taxon>
    </lineage>
</organism>
<protein>
    <submittedName>
        <fullName evidence="1">6749_t:CDS:1</fullName>
    </submittedName>
</protein>
<feature type="non-terminal residue" evidence="1">
    <location>
        <position position="1"/>
    </location>
</feature>
<keyword evidence="2" id="KW-1185">Reference proteome</keyword>